<dbReference type="Proteomes" id="UP000298030">
    <property type="component" value="Unassembled WGS sequence"/>
</dbReference>
<feature type="transmembrane region" description="Helical" evidence="1">
    <location>
        <begin position="153"/>
        <end position="174"/>
    </location>
</feature>
<dbReference type="OrthoDB" id="2628419at2759"/>
<dbReference type="EMBL" id="QPFP01000009">
    <property type="protein sequence ID" value="TEB34613.1"/>
    <property type="molecule type" value="Genomic_DNA"/>
</dbReference>
<evidence type="ECO:0000313" key="3">
    <source>
        <dbReference type="Proteomes" id="UP000298030"/>
    </source>
</evidence>
<accession>A0A4Y7TKA1</accession>
<feature type="transmembrane region" description="Helical" evidence="1">
    <location>
        <begin position="30"/>
        <end position="53"/>
    </location>
</feature>
<evidence type="ECO:0008006" key="4">
    <source>
        <dbReference type="Google" id="ProtNLM"/>
    </source>
</evidence>
<keyword evidence="3" id="KW-1185">Reference proteome</keyword>
<keyword evidence="1" id="KW-1133">Transmembrane helix</keyword>
<protein>
    <recommendedName>
        <fullName evidence="4">MARVEL domain-containing protein</fullName>
    </recommendedName>
</protein>
<sequence length="262" mass="28508">MINSAVLNLIARAEPTSNLPESKGYLTTTATSLTACITLMIALSYLVGLSWASKYAEANPKPLNKGSGVHLQKYAPLIYVLLVLVSLCEVAIASWLILQWNFHHNFPTIGTRTAARLILFTACWTTVTAAAFSVLFIHPVWSRHPLSSVGSQGIWIIVSWIQWIVGAGLLNSAVPGMFTARGCGDVVYCGQIRALFGESLTSFPGVGKSALSSLLTRPTIIHPHFLNGAPRTVEYYTLLVQSVSRLPLPLYHHRVGVAVIQR</sequence>
<feature type="transmembrane region" description="Helical" evidence="1">
    <location>
        <begin position="117"/>
        <end position="141"/>
    </location>
</feature>
<keyword evidence="1" id="KW-0812">Transmembrane</keyword>
<comment type="caution">
    <text evidence="2">The sequence shown here is derived from an EMBL/GenBank/DDBJ whole genome shotgun (WGS) entry which is preliminary data.</text>
</comment>
<evidence type="ECO:0000313" key="2">
    <source>
        <dbReference type="EMBL" id="TEB34613.1"/>
    </source>
</evidence>
<name>A0A4Y7TKA1_COPMI</name>
<feature type="transmembrane region" description="Helical" evidence="1">
    <location>
        <begin position="74"/>
        <end position="97"/>
    </location>
</feature>
<keyword evidence="1" id="KW-0472">Membrane</keyword>
<evidence type="ECO:0000256" key="1">
    <source>
        <dbReference type="SAM" id="Phobius"/>
    </source>
</evidence>
<proteinExistence type="predicted"/>
<organism evidence="2 3">
    <name type="scientific">Coprinellus micaceus</name>
    <name type="common">Glistening ink-cap mushroom</name>
    <name type="synonym">Coprinus micaceus</name>
    <dbReference type="NCBI Taxonomy" id="71717"/>
    <lineage>
        <taxon>Eukaryota</taxon>
        <taxon>Fungi</taxon>
        <taxon>Dikarya</taxon>
        <taxon>Basidiomycota</taxon>
        <taxon>Agaricomycotina</taxon>
        <taxon>Agaricomycetes</taxon>
        <taxon>Agaricomycetidae</taxon>
        <taxon>Agaricales</taxon>
        <taxon>Agaricineae</taxon>
        <taxon>Psathyrellaceae</taxon>
        <taxon>Coprinellus</taxon>
    </lineage>
</organism>
<gene>
    <name evidence="2" type="ORF">FA13DRAFT_1625857</name>
</gene>
<reference evidence="2 3" key="1">
    <citation type="journal article" date="2019" name="Nat. Ecol. Evol.">
        <title>Megaphylogeny resolves global patterns of mushroom evolution.</title>
        <authorList>
            <person name="Varga T."/>
            <person name="Krizsan K."/>
            <person name="Foldi C."/>
            <person name="Dima B."/>
            <person name="Sanchez-Garcia M."/>
            <person name="Sanchez-Ramirez S."/>
            <person name="Szollosi G.J."/>
            <person name="Szarkandi J.G."/>
            <person name="Papp V."/>
            <person name="Albert L."/>
            <person name="Andreopoulos W."/>
            <person name="Angelini C."/>
            <person name="Antonin V."/>
            <person name="Barry K.W."/>
            <person name="Bougher N.L."/>
            <person name="Buchanan P."/>
            <person name="Buyck B."/>
            <person name="Bense V."/>
            <person name="Catcheside P."/>
            <person name="Chovatia M."/>
            <person name="Cooper J."/>
            <person name="Damon W."/>
            <person name="Desjardin D."/>
            <person name="Finy P."/>
            <person name="Geml J."/>
            <person name="Haridas S."/>
            <person name="Hughes K."/>
            <person name="Justo A."/>
            <person name="Karasinski D."/>
            <person name="Kautmanova I."/>
            <person name="Kiss B."/>
            <person name="Kocsube S."/>
            <person name="Kotiranta H."/>
            <person name="LaButti K.M."/>
            <person name="Lechner B.E."/>
            <person name="Liimatainen K."/>
            <person name="Lipzen A."/>
            <person name="Lukacs Z."/>
            <person name="Mihaltcheva S."/>
            <person name="Morgado L.N."/>
            <person name="Niskanen T."/>
            <person name="Noordeloos M.E."/>
            <person name="Ohm R.A."/>
            <person name="Ortiz-Santana B."/>
            <person name="Ovrebo C."/>
            <person name="Racz N."/>
            <person name="Riley R."/>
            <person name="Savchenko A."/>
            <person name="Shiryaev A."/>
            <person name="Soop K."/>
            <person name="Spirin V."/>
            <person name="Szebenyi C."/>
            <person name="Tomsovsky M."/>
            <person name="Tulloss R.E."/>
            <person name="Uehling J."/>
            <person name="Grigoriev I.V."/>
            <person name="Vagvolgyi C."/>
            <person name="Papp T."/>
            <person name="Martin F.M."/>
            <person name="Miettinen O."/>
            <person name="Hibbett D.S."/>
            <person name="Nagy L.G."/>
        </authorList>
    </citation>
    <scope>NUCLEOTIDE SEQUENCE [LARGE SCALE GENOMIC DNA]</scope>
    <source>
        <strain evidence="2 3">FP101781</strain>
    </source>
</reference>
<dbReference type="AlphaFoldDB" id="A0A4Y7TKA1"/>